<feature type="transmembrane region" description="Helical" evidence="6">
    <location>
        <begin position="55"/>
        <end position="79"/>
    </location>
</feature>
<dbReference type="Proteomes" id="UP000221961">
    <property type="component" value="Chromosome"/>
</dbReference>
<keyword evidence="6" id="KW-0813">Transport</keyword>
<feature type="transmembrane region" description="Helical" evidence="6">
    <location>
        <begin position="204"/>
        <end position="226"/>
    </location>
</feature>
<dbReference type="KEGG" id="ntp:CRH09_26780"/>
<keyword evidence="6" id="KW-1003">Cell membrane</keyword>
<dbReference type="InterPro" id="IPR013525">
    <property type="entry name" value="ABC2_TM"/>
</dbReference>
<feature type="transmembrane region" description="Helical" evidence="6">
    <location>
        <begin position="255"/>
        <end position="277"/>
    </location>
</feature>
<keyword evidence="2 6" id="KW-0812">Transmembrane</keyword>
<gene>
    <name evidence="8" type="ORF">CRH09_26780</name>
</gene>
<dbReference type="GO" id="GO:0043190">
    <property type="term" value="C:ATP-binding cassette (ABC) transporter complex"/>
    <property type="evidence" value="ECO:0007669"/>
    <property type="project" value="InterPro"/>
</dbReference>
<keyword evidence="4 6" id="KW-0472">Membrane</keyword>
<evidence type="ECO:0000313" key="9">
    <source>
        <dbReference type="Proteomes" id="UP000221961"/>
    </source>
</evidence>
<name>A0A291RPZ5_9NOCA</name>
<sequence length="280" mass="29456">MTALTAKTTIDARRWRVPRIDRRPRVIRVGAGAGARQTAILALRGMLVFRRSPQLLFDAALLPVVGPMLFGNVFGTALAGSVRAYLPALIPGVLVQIMLTASVVTGVQLCEDIKSGVHDRFASMPIARLAPIAGTLAAGVTRYVLATAMVVIVGLAMGYRPTHPIGLMTGAALVIFVTAVLSWIFATVGVLVPKPTAVQGISSLILMLLTVVSNALVPISAMSPVLRRFAEINPVSHLVSAVRTLADHGRFGADAGWSMVGVVAVVAVLAPVTLWALRPH</sequence>
<dbReference type="EMBL" id="CP023778">
    <property type="protein sequence ID" value="ATL69242.1"/>
    <property type="molecule type" value="Genomic_DNA"/>
</dbReference>
<dbReference type="GO" id="GO:0046677">
    <property type="term" value="P:response to antibiotic"/>
    <property type="evidence" value="ECO:0007669"/>
    <property type="project" value="UniProtKB-KW"/>
</dbReference>
<feature type="transmembrane region" description="Helical" evidence="6">
    <location>
        <begin position="129"/>
        <end position="159"/>
    </location>
</feature>
<dbReference type="PROSITE" id="PS51012">
    <property type="entry name" value="ABC_TM2"/>
    <property type="match status" value="1"/>
</dbReference>
<protein>
    <recommendedName>
        <fullName evidence="6">Transport permease protein</fullName>
    </recommendedName>
</protein>
<proteinExistence type="inferred from homology"/>
<dbReference type="RefSeq" id="WP_098696276.1">
    <property type="nucleotide sequence ID" value="NZ_CP023778.1"/>
</dbReference>
<feature type="transmembrane region" description="Helical" evidence="6">
    <location>
        <begin position="165"/>
        <end position="192"/>
    </location>
</feature>
<evidence type="ECO:0000259" key="7">
    <source>
        <dbReference type="PROSITE" id="PS51012"/>
    </source>
</evidence>
<evidence type="ECO:0000256" key="3">
    <source>
        <dbReference type="ARBA" id="ARBA00022989"/>
    </source>
</evidence>
<evidence type="ECO:0000256" key="2">
    <source>
        <dbReference type="ARBA" id="ARBA00022692"/>
    </source>
</evidence>
<dbReference type="InterPro" id="IPR000412">
    <property type="entry name" value="ABC_2_transport"/>
</dbReference>
<dbReference type="GeneID" id="88360922"/>
<evidence type="ECO:0000256" key="5">
    <source>
        <dbReference type="ARBA" id="ARBA00023251"/>
    </source>
</evidence>
<evidence type="ECO:0000313" key="8">
    <source>
        <dbReference type="EMBL" id="ATL69242.1"/>
    </source>
</evidence>
<dbReference type="AlphaFoldDB" id="A0A291RPZ5"/>
<feature type="domain" description="ABC transmembrane type-2" evidence="7">
    <location>
        <begin position="54"/>
        <end position="280"/>
    </location>
</feature>
<dbReference type="PIRSF" id="PIRSF006648">
    <property type="entry name" value="DrrB"/>
    <property type="match status" value="1"/>
</dbReference>
<dbReference type="Pfam" id="PF01061">
    <property type="entry name" value="ABC2_membrane"/>
    <property type="match status" value="1"/>
</dbReference>
<reference evidence="8 9" key="1">
    <citation type="submission" date="2017-10" db="EMBL/GenBank/DDBJ databases">
        <title>Comparative genomics between pathogenic Norcardia.</title>
        <authorList>
            <person name="Zeng L."/>
        </authorList>
    </citation>
    <scope>NUCLEOTIDE SEQUENCE [LARGE SCALE GENOMIC DNA]</scope>
    <source>
        <strain evidence="8 9">NC_YFY_NT001</strain>
    </source>
</reference>
<dbReference type="GO" id="GO:0140359">
    <property type="term" value="F:ABC-type transporter activity"/>
    <property type="evidence" value="ECO:0007669"/>
    <property type="project" value="InterPro"/>
</dbReference>
<evidence type="ECO:0000256" key="1">
    <source>
        <dbReference type="ARBA" id="ARBA00004141"/>
    </source>
</evidence>
<evidence type="ECO:0000256" key="4">
    <source>
        <dbReference type="ARBA" id="ARBA00023136"/>
    </source>
</evidence>
<dbReference type="InterPro" id="IPR047817">
    <property type="entry name" value="ABC2_TM_bact-type"/>
</dbReference>
<accession>A0A291RPZ5</accession>
<organism evidence="8 9">
    <name type="scientific">Nocardia terpenica</name>
    <dbReference type="NCBI Taxonomy" id="455432"/>
    <lineage>
        <taxon>Bacteria</taxon>
        <taxon>Bacillati</taxon>
        <taxon>Actinomycetota</taxon>
        <taxon>Actinomycetes</taxon>
        <taxon>Mycobacteriales</taxon>
        <taxon>Nocardiaceae</taxon>
        <taxon>Nocardia</taxon>
    </lineage>
</organism>
<dbReference type="InterPro" id="IPR051784">
    <property type="entry name" value="Nod_factor_ABC_transporter"/>
</dbReference>
<keyword evidence="5" id="KW-0046">Antibiotic resistance</keyword>
<evidence type="ECO:0000256" key="6">
    <source>
        <dbReference type="RuleBase" id="RU361157"/>
    </source>
</evidence>
<dbReference type="PANTHER" id="PTHR43229:SF2">
    <property type="entry name" value="NODULATION PROTEIN J"/>
    <property type="match status" value="1"/>
</dbReference>
<dbReference type="PANTHER" id="PTHR43229">
    <property type="entry name" value="NODULATION PROTEIN J"/>
    <property type="match status" value="1"/>
</dbReference>
<keyword evidence="3 6" id="KW-1133">Transmembrane helix</keyword>
<comment type="similarity">
    <text evidence="6">Belongs to the ABC-2 integral membrane protein family.</text>
</comment>
<feature type="transmembrane region" description="Helical" evidence="6">
    <location>
        <begin position="85"/>
        <end position="109"/>
    </location>
</feature>
<comment type="subcellular location">
    <subcellularLocation>
        <location evidence="6">Cell membrane</location>
        <topology evidence="6">Multi-pass membrane protein</topology>
    </subcellularLocation>
    <subcellularLocation>
        <location evidence="1">Membrane</location>
        <topology evidence="1">Multi-pass membrane protein</topology>
    </subcellularLocation>
</comment>